<organism evidence="3 4">
    <name type="scientific">Lutibacter oricola</name>
    <dbReference type="NCBI Taxonomy" id="762486"/>
    <lineage>
        <taxon>Bacteria</taxon>
        <taxon>Pseudomonadati</taxon>
        <taxon>Bacteroidota</taxon>
        <taxon>Flavobacteriia</taxon>
        <taxon>Flavobacteriales</taxon>
        <taxon>Flavobacteriaceae</taxon>
        <taxon>Lutibacter</taxon>
    </lineage>
</organism>
<dbReference type="NCBIfam" id="NF033710">
    <property type="entry name" value="T9SS_OM_PorV"/>
    <property type="match status" value="1"/>
</dbReference>
<dbReference type="InterPro" id="IPR045741">
    <property type="entry name" value="PorV"/>
</dbReference>
<evidence type="ECO:0000256" key="1">
    <source>
        <dbReference type="SAM" id="SignalP"/>
    </source>
</evidence>
<dbReference type="InterPro" id="IPR047799">
    <property type="entry name" value="T9SS_OM_PorV"/>
</dbReference>
<reference evidence="4" key="1">
    <citation type="submission" date="2016-10" db="EMBL/GenBank/DDBJ databases">
        <authorList>
            <person name="Varghese N."/>
            <person name="Submissions S."/>
        </authorList>
    </citation>
    <scope>NUCLEOTIDE SEQUENCE [LARGE SCALE GENOMIC DNA]</scope>
    <source>
        <strain evidence="4">DSM 24956</strain>
    </source>
</reference>
<feature type="chain" id="PRO_5011615912" evidence="1">
    <location>
        <begin position="21"/>
        <end position="381"/>
    </location>
</feature>
<dbReference type="STRING" id="762486.SAMN05444411_11421"/>
<dbReference type="EMBL" id="FNNJ01000014">
    <property type="protein sequence ID" value="SDY02126.1"/>
    <property type="molecule type" value="Genomic_DNA"/>
</dbReference>
<dbReference type="RefSeq" id="WP_090126234.1">
    <property type="nucleotide sequence ID" value="NZ_FNNJ01000014.1"/>
</dbReference>
<proteinExistence type="predicted"/>
<dbReference type="Proteomes" id="UP000199595">
    <property type="component" value="Unassembled WGS sequence"/>
</dbReference>
<feature type="domain" description="Type IX secretion system protein PorV" evidence="2">
    <location>
        <begin position="22"/>
        <end position="260"/>
    </location>
</feature>
<accession>A0A1H3GFQ3</accession>
<evidence type="ECO:0000259" key="2">
    <source>
        <dbReference type="Pfam" id="PF19572"/>
    </source>
</evidence>
<dbReference type="Gene3D" id="2.40.160.60">
    <property type="entry name" value="Outer membrane protein transport protein (OMPP1/FadL/TodX)"/>
    <property type="match status" value="2"/>
</dbReference>
<evidence type="ECO:0000313" key="3">
    <source>
        <dbReference type="EMBL" id="SDY02126.1"/>
    </source>
</evidence>
<dbReference type="OrthoDB" id="9758448at2"/>
<dbReference type="NCBIfam" id="NF033709">
    <property type="entry name" value="PorV_fam"/>
    <property type="match status" value="1"/>
</dbReference>
<keyword evidence="1" id="KW-0732">Signal</keyword>
<feature type="signal peptide" evidence="1">
    <location>
        <begin position="1"/>
        <end position="20"/>
    </location>
</feature>
<protein>
    <submittedName>
        <fullName evidence="3">Long-chain fatty acid transport protein</fullName>
    </submittedName>
</protein>
<dbReference type="SUPFAM" id="SSF56935">
    <property type="entry name" value="Porins"/>
    <property type="match status" value="1"/>
</dbReference>
<gene>
    <name evidence="3" type="ORF">SAMN05444411_11421</name>
</gene>
<keyword evidence="4" id="KW-1185">Reference proteome</keyword>
<name>A0A1H3GFQ3_9FLAO</name>
<dbReference type="Pfam" id="PF19572">
    <property type="entry name" value="PorV"/>
    <property type="match status" value="1"/>
</dbReference>
<sequence>MRKVIIAALIVLVSVVKLNAQDAPNPITTATPFMLIAPDARAGGMGDIGVATSPDAFSQHWNASKMAFNSHQFSVGVIYTPWLRELTDDVFLGGFSLVNRIDDRSAWGASLKYFNLGEIQLTDNNGFPEGTEKLNEFSLDGSYSIKLSELYSMGVSLRYMRSDLGIESANSSIQPVNTFAVDVSGYFQSEENNYGDFNGVWRGGFNISNIGPKVSYSDDGQENYIPTNLKLGGGFEFILDNYNSVTVNAEFNKLLVPTPSINIADEDQDPQYIQEDVGFFSGMFKSFGDAPGGFSEEMKEFTWALGAEYMYDDAFALRAGYFNESDVKGDRKYFTLGSGFKFKSARLDMSYLFNASDIGNPLENTLRFSLAFDFGDMFEYY</sequence>
<evidence type="ECO:0000313" key="4">
    <source>
        <dbReference type="Proteomes" id="UP000199595"/>
    </source>
</evidence>
<dbReference type="AlphaFoldDB" id="A0A1H3GFQ3"/>